<evidence type="ECO:0000256" key="1">
    <source>
        <dbReference type="ARBA" id="ARBA00022723"/>
    </source>
</evidence>
<keyword evidence="2" id="KW-0408">Iron</keyword>
<dbReference type="PANTHER" id="PTHR43312">
    <property type="entry name" value="D-THREO-ALDOSE 1-DEHYDROGENASE"/>
    <property type="match status" value="1"/>
</dbReference>
<dbReference type="InterPro" id="IPR023210">
    <property type="entry name" value="NADP_OxRdtase_dom"/>
</dbReference>
<dbReference type="EC" id="1.1.1.-" evidence="5"/>
<keyword evidence="3" id="KW-0411">Iron-sulfur</keyword>
<accession>A0A1S8NCT8</accession>
<evidence type="ECO:0000259" key="4">
    <source>
        <dbReference type="PROSITE" id="PS51379"/>
    </source>
</evidence>
<dbReference type="GO" id="GO:0046872">
    <property type="term" value="F:metal ion binding"/>
    <property type="evidence" value="ECO:0007669"/>
    <property type="project" value="UniProtKB-KW"/>
</dbReference>
<dbReference type="SUPFAM" id="SSF46548">
    <property type="entry name" value="alpha-helical ferredoxin"/>
    <property type="match status" value="1"/>
</dbReference>
<dbReference type="InterPro" id="IPR053135">
    <property type="entry name" value="AKR2_Oxidoreductase"/>
</dbReference>
<dbReference type="SUPFAM" id="SSF51430">
    <property type="entry name" value="NAD(P)-linked oxidoreductase"/>
    <property type="match status" value="1"/>
</dbReference>
<proteinExistence type="predicted"/>
<dbReference type="AlphaFoldDB" id="A0A1S8NCT8"/>
<gene>
    <name evidence="5" type="primary">yhdN</name>
    <name evidence="5" type="ORF">CLOSAC_11700</name>
</gene>
<feature type="domain" description="4Fe-4S ferredoxin-type" evidence="4">
    <location>
        <begin position="349"/>
        <end position="377"/>
    </location>
</feature>
<evidence type="ECO:0000313" key="5">
    <source>
        <dbReference type="EMBL" id="OOM14297.1"/>
    </source>
</evidence>
<evidence type="ECO:0000313" key="6">
    <source>
        <dbReference type="Proteomes" id="UP000191154"/>
    </source>
</evidence>
<dbReference type="PROSITE" id="PS00198">
    <property type="entry name" value="4FE4S_FER_1"/>
    <property type="match status" value="1"/>
</dbReference>
<keyword evidence="1" id="KW-0479">Metal-binding</keyword>
<dbReference type="Gene3D" id="3.20.20.100">
    <property type="entry name" value="NADP-dependent oxidoreductase domain"/>
    <property type="match status" value="1"/>
</dbReference>
<dbReference type="CDD" id="cd19096">
    <property type="entry name" value="AKR_Fe-S_oxidoreductase"/>
    <property type="match status" value="1"/>
</dbReference>
<dbReference type="Pfam" id="PF00248">
    <property type="entry name" value="Aldo_ket_red"/>
    <property type="match status" value="1"/>
</dbReference>
<sequence>MLYRTLGKTNEKVSNLGFGCMRLPIIDGDVSKIDEKKAIEMIHHSIDEGINYIDTAYPYHGTGMARGGESEPFLGRALKDGYREKVNLATKLPSWLIKTRKDMDKYLNEQLERLQTDKIDFYLVHALNKGVWGNLKKLGIDEFLNSAIKDGRIRYAGFSFHDELDVFKEIVDYYDWSFCQIQYNYFDENFQAGTEGLKYAADKGLGVVIMEPLRGGKLVKDLPQAANDAMEKAEVKRTPVEWALRWIWNHPEVSVVLSGMNLMEHVNENLRIASVALPNSLTEKELEIMDDVKKAYKSKTKVNCTGCQYCMPCPAGVNIPKNFTQYNQYHMLVTPQTEGELKSHYNIFVNESERPDKCVECGKCESHCPQGIKIRQELKNVKKLFL</sequence>
<dbReference type="RefSeq" id="WP_077864566.1">
    <property type="nucleotide sequence ID" value="NZ_LZYZ01000002.1"/>
</dbReference>
<dbReference type="GO" id="GO:0051536">
    <property type="term" value="F:iron-sulfur cluster binding"/>
    <property type="evidence" value="ECO:0007669"/>
    <property type="project" value="UniProtKB-KW"/>
</dbReference>
<reference evidence="5 6" key="1">
    <citation type="submission" date="2016-05" db="EMBL/GenBank/DDBJ databases">
        <title>Microbial solvent formation.</title>
        <authorList>
            <person name="Poehlein A."/>
            <person name="Montoya Solano J.D."/>
            <person name="Flitsch S."/>
            <person name="Krabben P."/>
            <person name="Duerre P."/>
            <person name="Daniel R."/>
        </authorList>
    </citation>
    <scope>NUCLEOTIDE SEQUENCE [LARGE SCALE GENOMIC DNA]</scope>
    <source>
        <strain evidence="5 6">L1-8</strain>
    </source>
</reference>
<dbReference type="InterPro" id="IPR017896">
    <property type="entry name" value="4Fe4S_Fe-S-bd"/>
</dbReference>
<comment type="caution">
    <text evidence="5">The sequence shown here is derived from an EMBL/GenBank/DDBJ whole genome shotgun (WGS) entry which is preliminary data.</text>
</comment>
<keyword evidence="5" id="KW-0560">Oxidoreductase</keyword>
<dbReference type="InterPro" id="IPR017900">
    <property type="entry name" value="4Fe4S_Fe_S_CS"/>
</dbReference>
<organism evidence="5 6">
    <name type="scientific">Clostridium saccharobutylicum</name>
    <dbReference type="NCBI Taxonomy" id="169679"/>
    <lineage>
        <taxon>Bacteria</taxon>
        <taxon>Bacillati</taxon>
        <taxon>Bacillota</taxon>
        <taxon>Clostridia</taxon>
        <taxon>Eubacteriales</taxon>
        <taxon>Clostridiaceae</taxon>
        <taxon>Clostridium</taxon>
    </lineage>
</organism>
<evidence type="ECO:0000256" key="3">
    <source>
        <dbReference type="ARBA" id="ARBA00023014"/>
    </source>
</evidence>
<protein>
    <submittedName>
        <fullName evidence="5">General stress protein 69</fullName>
        <ecNumber evidence="5">1.1.1.-</ecNumber>
    </submittedName>
</protein>
<dbReference type="Pfam" id="PF13187">
    <property type="entry name" value="Fer4_9"/>
    <property type="match status" value="1"/>
</dbReference>
<dbReference type="Proteomes" id="UP000191154">
    <property type="component" value="Unassembled WGS sequence"/>
</dbReference>
<dbReference type="GO" id="GO:0016491">
    <property type="term" value="F:oxidoreductase activity"/>
    <property type="evidence" value="ECO:0007669"/>
    <property type="project" value="UniProtKB-KW"/>
</dbReference>
<name>A0A1S8NCT8_CLOSA</name>
<dbReference type="EMBL" id="LZYZ01000002">
    <property type="protein sequence ID" value="OOM14297.1"/>
    <property type="molecule type" value="Genomic_DNA"/>
</dbReference>
<dbReference type="PANTHER" id="PTHR43312:SF2">
    <property type="entry name" value="OXIDOREDUCTASE"/>
    <property type="match status" value="1"/>
</dbReference>
<dbReference type="PROSITE" id="PS51379">
    <property type="entry name" value="4FE4S_FER_2"/>
    <property type="match status" value="1"/>
</dbReference>
<dbReference type="InterPro" id="IPR036812">
    <property type="entry name" value="NAD(P)_OxRdtase_dom_sf"/>
</dbReference>
<evidence type="ECO:0000256" key="2">
    <source>
        <dbReference type="ARBA" id="ARBA00023004"/>
    </source>
</evidence>